<dbReference type="STRING" id="716816.BST96_10370"/>
<dbReference type="InterPro" id="IPR029068">
    <property type="entry name" value="Glyas_Bleomycin-R_OHBP_Dase"/>
</dbReference>
<keyword evidence="6 8" id="KW-0560">Oxidoreductase</keyword>
<evidence type="ECO:0000256" key="3">
    <source>
        <dbReference type="ARBA" id="ARBA00022723"/>
    </source>
</evidence>
<proteinExistence type="inferred from homology"/>
<dbReference type="GO" id="GO:0051213">
    <property type="term" value="F:dioxygenase activity"/>
    <property type="evidence" value="ECO:0007669"/>
    <property type="project" value="UniProtKB-KW"/>
</dbReference>
<dbReference type="OrthoDB" id="9795618at2"/>
<dbReference type="Proteomes" id="UP000193450">
    <property type="component" value="Chromosome"/>
</dbReference>
<dbReference type="Pfam" id="PF00903">
    <property type="entry name" value="Glyoxalase"/>
    <property type="match status" value="1"/>
</dbReference>
<keyword evidence="4 8" id="KW-0058">Aromatic hydrocarbons catabolism</keyword>
<dbReference type="InterPro" id="IPR000486">
    <property type="entry name" value="Xdiol_ring_cleave_dOase_1/2"/>
</dbReference>
<evidence type="ECO:0000313" key="11">
    <source>
        <dbReference type="Proteomes" id="UP000193450"/>
    </source>
</evidence>
<name>A0A1X9NF32_9GAMM</name>
<dbReference type="GO" id="GO:0046491">
    <property type="term" value="P:L-methylmalonyl-CoA metabolic process"/>
    <property type="evidence" value="ECO:0007669"/>
    <property type="project" value="TreeGrafter"/>
</dbReference>
<evidence type="ECO:0000256" key="7">
    <source>
        <dbReference type="ARBA" id="ARBA00023004"/>
    </source>
</evidence>
<dbReference type="PANTHER" id="PTHR43048">
    <property type="entry name" value="METHYLMALONYL-COA EPIMERASE"/>
    <property type="match status" value="1"/>
</dbReference>
<dbReference type="InterPro" id="IPR051785">
    <property type="entry name" value="MMCE/EMCE_epimerase"/>
</dbReference>
<comment type="cofactor">
    <cofactor evidence="1 8">
        <name>Fe(2+)</name>
        <dbReference type="ChEBI" id="CHEBI:29033"/>
    </cofactor>
</comment>
<accession>A0A1X9NF32</accession>
<comment type="similarity">
    <text evidence="2 8">Belongs to the extradiol ring-cleavage dioxygenase family.</text>
</comment>
<dbReference type="InterPro" id="IPR004360">
    <property type="entry name" value="Glyas_Fos-R_dOase_dom"/>
</dbReference>
<reference evidence="10 11" key="1">
    <citation type="submission" date="2016-11" db="EMBL/GenBank/DDBJ databases">
        <title>Trade-off between light-utilization and light-protection in marine flavobacteria.</title>
        <authorList>
            <person name="Kumagai Y."/>
        </authorList>
    </citation>
    <scope>NUCLEOTIDE SEQUENCE [LARGE SCALE GENOMIC DNA]</scope>
    <source>
        <strain evidence="10 11">NBRC 107125</strain>
    </source>
</reference>
<keyword evidence="3" id="KW-0479">Metal-binding</keyword>
<keyword evidence="11" id="KW-1185">Reference proteome</keyword>
<evidence type="ECO:0000259" key="9">
    <source>
        <dbReference type="PROSITE" id="PS51819"/>
    </source>
</evidence>
<protein>
    <recommendedName>
        <fullName evidence="9">VOC domain-containing protein</fullName>
    </recommendedName>
</protein>
<feature type="domain" description="VOC" evidence="9">
    <location>
        <begin position="4"/>
        <end position="140"/>
    </location>
</feature>
<sequence length="150" mass="16957">MIVGVHHIAIGVDDFDKGLKFYTEALGFEVVQQAEIKDNPLADGAIGLENIQAQMAMLKAPNAYLELWQYSNPAPKDLRSRPCDYGYPHIALQVDNIQQEYDRLKQHGMEFVGEVAHFEDKISAIYGRDPCGNIIELYEIKSDEFAQLAR</sequence>
<evidence type="ECO:0000256" key="2">
    <source>
        <dbReference type="ARBA" id="ARBA00008784"/>
    </source>
</evidence>
<dbReference type="EMBL" id="CP019343">
    <property type="protein sequence ID" value="ARN74485.1"/>
    <property type="molecule type" value="Genomic_DNA"/>
</dbReference>
<evidence type="ECO:0000313" key="10">
    <source>
        <dbReference type="EMBL" id="ARN74485.1"/>
    </source>
</evidence>
<keyword evidence="5 8" id="KW-0223">Dioxygenase</keyword>
<dbReference type="Gene3D" id="3.10.180.10">
    <property type="entry name" value="2,3-Dihydroxybiphenyl 1,2-Dioxygenase, domain 1"/>
    <property type="match status" value="1"/>
</dbReference>
<evidence type="ECO:0000256" key="4">
    <source>
        <dbReference type="ARBA" id="ARBA00022797"/>
    </source>
</evidence>
<keyword evidence="7 8" id="KW-0408">Iron</keyword>
<dbReference type="InterPro" id="IPR037523">
    <property type="entry name" value="VOC_core"/>
</dbReference>
<evidence type="ECO:0000256" key="1">
    <source>
        <dbReference type="ARBA" id="ARBA00001954"/>
    </source>
</evidence>
<dbReference type="GO" id="GO:0008198">
    <property type="term" value="F:ferrous iron binding"/>
    <property type="evidence" value="ECO:0007669"/>
    <property type="project" value="InterPro"/>
</dbReference>
<gene>
    <name evidence="10" type="ORF">BST96_10370</name>
</gene>
<dbReference type="AlphaFoldDB" id="A0A1X9NF32"/>
<dbReference type="PROSITE" id="PS00082">
    <property type="entry name" value="EXTRADIOL_DIOXYGENAS"/>
    <property type="match status" value="1"/>
</dbReference>
<evidence type="ECO:0000256" key="5">
    <source>
        <dbReference type="ARBA" id="ARBA00022964"/>
    </source>
</evidence>
<dbReference type="PROSITE" id="PS51819">
    <property type="entry name" value="VOC"/>
    <property type="match status" value="1"/>
</dbReference>
<evidence type="ECO:0000256" key="8">
    <source>
        <dbReference type="RuleBase" id="RU000683"/>
    </source>
</evidence>
<dbReference type="PANTHER" id="PTHR43048:SF3">
    <property type="entry name" value="METHYLMALONYL-COA EPIMERASE, MITOCHONDRIAL"/>
    <property type="match status" value="1"/>
</dbReference>
<organism evidence="10 11">
    <name type="scientific">Oceanicoccus sagamiensis</name>
    <dbReference type="NCBI Taxonomy" id="716816"/>
    <lineage>
        <taxon>Bacteria</taxon>
        <taxon>Pseudomonadati</taxon>
        <taxon>Pseudomonadota</taxon>
        <taxon>Gammaproteobacteria</taxon>
        <taxon>Cellvibrionales</taxon>
        <taxon>Spongiibacteraceae</taxon>
        <taxon>Oceanicoccus</taxon>
    </lineage>
</organism>
<dbReference type="RefSeq" id="WP_085758632.1">
    <property type="nucleotide sequence ID" value="NZ_CP019343.1"/>
</dbReference>
<dbReference type="KEGG" id="osg:BST96_10370"/>
<evidence type="ECO:0000256" key="6">
    <source>
        <dbReference type="ARBA" id="ARBA00023002"/>
    </source>
</evidence>
<dbReference type="SUPFAM" id="SSF54593">
    <property type="entry name" value="Glyoxalase/Bleomycin resistance protein/Dihydroxybiphenyl dioxygenase"/>
    <property type="match status" value="1"/>
</dbReference>
<dbReference type="GO" id="GO:0004493">
    <property type="term" value="F:methylmalonyl-CoA epimerase activity"/>
    <property type="evidence" value="ECO:0007669"/>
    <property type="project" value="TreeGrafter"/>
</dbReference>